<evidence type="ECO:0000256" key="1">
    <source>
        <dbReference type="ARBA" id="ARBA00006484"/>
    </source>
</evidence>
<sequence>MEITGKRALVTGAGGSIGVAICQRLAADGVEIIALDIAKGPLEQLKDKFGAQTICADLENLETLASQVESVGPVDILVNNAGILNNQKLMAQNLQEWHRTQRINVGSALVLMQTLLPGMVDRGWGRIINMSSYAAKCGGLTAGTAYTTSKAALTGLTFSIAREFAGKGITANAIAPAYVMSPMVSEQLTDEQRADLLKAIPVGRFCAPEEVAHAVAFLASPLAGFITGEVIDINGGLQFD</sequence>
<dbReference type="InterPro" id="IPR050259">
    <property type="entry name" value="SDR"/>
</dbReference>
<dbReference type="RefSeq" id="WP_039001122.1">
    <property type="nucleotide sequence ID" value="NZ_CP014327.1"/>
</dbReference>
<dbReference type="Gene3D" id="3.40.50.720">
    <property type="entry name" value="NAD(P)-binding Rossmann-like Domain"/>
    <property type="match status" value="1"/>
</dbReference>
<dbReference type="GO" id="GO:0016491">
    <property type="term" value="F:oxidoreductase activity"/>
    <property type="evidence" value="ECO:0007669"/>
    <property type="project" value="UniProtKB-KW"/>
</dbReference>
<keyword evidence="2" id="KW-0560">Oxidoreductase</keyword>
<evidence type="ECO:0000313" key="4">
    <source>
        <dbReference type="Proteomes" id="UP000070371"/>
    </source>
</evidence>
<dbReference type="Pfam" id="PF13561">
    <property type="entry name" value="adh_short_C2"/>
    <property type="match status" value="1"/>
</dbReference>
<evidence type="ECO:0000313" key="3">
    <source>
        <dbReference type="EMBL" id="AML51843.1"/>
    </source>
</evidence>
<organism evidence="3 4">
    <name type="scientific">Falsihalocynthiibacter arcticus</name>
    <dbReference type="NCBI Taxonomy" id="1579316"/>
    <lineage>
        <taxon>Bacteria</taxon>
        <taxon>Pseudomonadati</taxon>
        <taxon>Pseudomonadota</taxon>
        <taxon>Alphaproteobacteria</taxon>
        <taxon>Rhodobacterales</taxon>
        <taxon>Roseobacteraceae</taxon>
        <taxon>Falsihalocynthiibacter</taxon>
    </lineage>
</organism>
<dbReference type="OrthoDB" id="9797020at2"/>
<dbReference type="EMBL" id="CP014327">
    <property type="protein sequence ID" value="AML51843.1"/>
    <property type="molecule type" value="Genomic_DNA"/>
</dbReference>
<dbReference type="AlphaFoldDB" id="A0A126V0K8"/>
<reference evidence="3 4" key="1">
    <citation type="submission" date="2016-02" db="EMBL/GenBank/DDBJ databases">
        <title>Complete genome sequence of Halocynthiibacter arcticus PAMC 20958t from arctic marine sediment.</title>
        <authorList>
            <person name="Lee Y.M."/>
            <person name="Baek K."/>
            <person name="Lee H.K."/>
            <person name="Shin S.C."/>
        </authorList>
    </citation>
    <scope>NUCLEOTIDE SEQUENCE [LARGE SCALE GENOMIC DNA]</scope>
    <source>
        <strain evidence="3">PAMC 20958</strain>
    </source>
</reference>
<dbReference type="STRING" id="1579316.RC74_11720"/>
<dbReference type="InterPro" id="IPR036291">
    <property type="entry name" value="NAD(P)-bd_dom_sf"/>
</dbReference>
<comment type="similarity">
    <text evidence="1">Belongs to the short-chain dehydrogenases/reductases (SDR) family.</text>
</comment>
<evidence type="ECO:0000256" key="2">
    <source>
        <dbReference type="ARBA" id="ARBA00023002"/>
    </source>
</evidence>
<dbReference type="PANTHER" id="PTHR42879:SF2">
    <property type="entry name" value="3-OXOACYL-[ACYL-CARRIER-PROTEIN] REDUCTASE FABG"/>
    <property type="match status" value="1"/>
</dbReference>
<protein>
    <submittedName>
        <fullName evidence="3">3-oxoacyl-ACP reductase</fullName>
    </submittedName>
</protein>
<name>A0A126V0K8_9RHOB</name>
<dbReference type="FunFam" id="3.40.50.720:FF:000173">
    <property type="entry name" value="3-oxoacyl-[acyl-carrier protein] reductase"/>
    <property type="match status" value="1"/>
</dbReference>
<dbReference type="KEGG" id="hat:RC74_11720"/>
<dbReference type="InterPro" id="IPR002347">
    <property type="entry name" value="SDR_fam"/>
</dbReference>
<keyword evidence="4" id="KW-1185">Reference proteome</keyword>
<dbReference type="PANTHER" id="PTHR42879">
    <property type="entry name" value="3-OXOACYL-(ACYL-CARRIER-PROTEIN) REDUCTASE"/>
    <property type="match status" value="1"/>
</dbReference>
<gene>
    <name evidence="3" type="ORF">RC74_11720</name>
</gene>
<dbReference type="Proteomes" id="UP000070371">
    <property type="component" value="Chromosome"/>
</dbReference>
<dbReference type="PRINTS" id="PR00080">
    <property type="entry name" value="SDRFAMILY"/>
</dbReference>
<proteinExistence type="inferred from homology"/>
<accession>A0A126V0K8</accession>
<dbReference type="PRINTS" id="PR00081">
    <property type="entry name" value="GDHRDH"/>
</dbReference>
<dbReference type="SUPFAM" id="SSF51735">
    <property type="entry name" value="NAD(P)-binding Rossmann-fold domains"/>
    <property type="match status" value="1"/>
</dbReference>